<name>A0A0F9IQA8_9ZZZZ</name>
<gene>
    <name evidence="1" type="ORF">LCGC14_1551380</name>
</gene>
<sequence length="63" mass="7386">HYRHQLSFKLGKGKFVLAVYEKLIRLTIPIDQENLLLLTLDNFDNIPQLVENVHKLIENLNDS</sequence>
<protein>
    <submittedName>
        <fullName evidence="1">Uncharacterized protein</fullName>
    </submittedName>
</protein>
<dbReference type="EMBL" id="LAZR01011863">
    <property type="protein sequence ID" value="KKM56823.1"/>
    <property type="molecule type" value="Genomic_DNA"/>
</dbReference>
<dbReference type="AlphaFoldDB" id="A0A0F9IQA8"/>
<feature type="non-terminal residue" evidence="1">
    <location>
        <position position="1"/>
    </location>
</feature>
<evidence type="ECO:0000313" key="1">
    <source>
        <dbReference type="EMBL" id="KKM56823.1"/>
    </source>
</evidence>
<organism evidence="1">
    <name type="scientific">marine sediment metagenome</name>
    <dbReference type="NCBI Taxonomy" id="412755"/>
    <lineage>
        <taxon>unclassified sequences</taxon>
        <taxon>metagenomes</taxon>
        <taxon>ecological metagenomes</taxon>
    </lineage>
</organism>
<reference evidence="1" key="1">
    <citation type="journal article" date="2015" name="Nature">
        <title>Complex archaea that bridge the gap between prokaryotes and eukaryotes.</title>
        <authorList>
            <person name="Spang A."/>
            <person name="Saw J.H."/>
            <person name="Jorgensen S.L."/>
            <person name="Zaremba-Niedzwiedzka K."/>
            <person name="Martijn J."/>
            <person name="Lind A.E."/>
            <person name="van Eijk R."/>
            <person name="Schleper C."/>
            <person name="Guy L."/>
            <person name="Ettema T.J."/>
        </authorList>
    </citation>
    <scope>NUCLEOTIDE SEQUENCE</scope>
</reference>
<proteinExistence type="predicted"/>
<accession>A0A0F9IQA8</accession>
<comment type="caution">
    <text evidence="1">The sequence shown here is derived from an EMBL/GenBank/DDBJ whole genome shotgun (WGS) entry which is preliminary data.</text>
</comment>